<gene>
    <name evidence="2" type="primary">ugpQ_2</name>
    <name evidence="2" type="ORF">SAMEA4384403_00268</name>
</gene>
<dbReference type="PANTHER" id="PTHR46211:SF1">
    <property type="entry name" value="GLYCEROPHOSPHODIESTER PHOSPHODIESTERASE, CYTOPLASMIC"/>
    <property type="match status" value="1"/>
</dbReference>
<protein>
    <submittedName>
        <fullName evidence="2">Glycerophosphoryl diester phosphodiesterase</fullName>
        <ecNumber evidence="2">3.1.4.46</ecNumber>
    </submittedName>
</protein>
<dbReference type="RefSeq" id="WP_095085670.1">
    <property type="nucleotide sequence ID" value="NZ_BMDM01000007.1"/>
</dbReference>
<dbReference type="Gene3D" id="3.20.20.190">
    <property type="entry name" value="Phosphatidylinositol (PI) phosphodiesterase"/>
    <property type="match status" value="1"/>
</dbReference>
<dbReference type="SUPFAM" id="SSF51695">
    <property type="entry name" value="PLC-like phosphodiesterases"/>
    <property type="match status" value="1"/>
</dbReference>
<dbReference type="GO" id="GO:0006629">
    <property type="term" value="P:lipid metabolic process"/>
    <property type="evidence" value="ECO:0007669"/>
    <property type="project" value="InterPro"/>
</dbReference>
<keyword evidence="3" id="KW-1185">Reference proteome</keyword>
<dbReference type="Proteomes" id="UP000242084">
    <property type="component" value="Chromosome 1"/>
</dbReference>
<proteinExistence type="predicted"/>
<dbReference type="KEGG" id="sste:SAMEA4384403_0268"/>
<keyword evidence="2" id="KW-0378">Hydrolase</keyword>
<accession>A0A239YC47</accession>
<organism evidence="2 3">
    <name type="scientific">Mammaliicoccus stepanovicii</name>
    <dbReference type="NCBI Taxonomy" id="643214"/>
    <lineage>
        <taxon>Bacteria</taxon>
        <taxon>Bacillati</taxon>
        <taxon>Bacillota</taxon>
        <taxon>Bacilli</taxon>
        <taxon>Bacillales</taxon>
        <taxon>Staphylococcaceae</taxon>
        <taxon>Mammaliicoccus</taxon>
    </lineage>
</organism>
<evidence type="ECO:0000313" key="2">
    <source>
        <dbReference type="EMBL" id="SNV56719.1"/>
    </source>
</evidence>
<dbReference type="PROSITE" id="PS51704">
    <property type="entry name" value="GP_PDE"/>
    <property type="match status" value="1"/>
</dbReference>
<dbReference type="Pfam" id="PF03009">
    <property type="entry name" value="GDPD"/>
    <property type="match status" value="1"/>
</dbReference>
<reference evidence="2 3" key="1">
    <citation type="submission" date="2017-06" db="EMBL/GenBank/DDBJ databases">
        <authorList>
            <consortium name="Pathogen Informatics"/>
        </authorList>
    </citation>
    <scope>NUCLEOTIDE SEQUENCE [LARGE SCALE GENOMIC DNA]</scope>
    <source>
        <strain evidence="2 3">NCTC13839</strain>
    </source>
</reference>
<dbReference type="OrthoDB" id="384721at2"/>
<dbReference type="InterPro" id="IPR030395">
    <property type="entry name" value="GP_PDE_dom"/>
</dbReference>
<sequence>MKTIFAHRGIPDLAPENTLRSFKEVIKHPEVKWLELDVAITADKELVIIHDDFYDRTTNISGEVSNSQFNQLNNIDAGFWFDASFKNEKLPTLWDVIHFANCHKINLNLELKGVTGENGYALSITFIKLLQEYIQKFNKDIDIIISSFNFTLLKLAQQYIPHIKRAVLFEMHAFYPDWRTIAEYCGSNIIHLEDKNLTKALIHEIKSSGYILNIYTVNTCDRANELFNWGVDGIFTDKCHKLKYILE</sequence>
<dbReference type="EC" id="3.1.4.46" evidence="2"/>
<name>A0A239YC47_9STAP</name>
<dbReference type="PANTHER" id="PTHR46211">
    <property type="entry name" value="GLYCEROPHOSPHORYL DIESTER PHOSPHODIESTERASE"/>
    <property type="match status" value="1"/>
</dbReference>
<evidence type="ECO:0000313" key="3">
    <source>
        <dbReference type="Proteomes" id="UP000242084"/>
    </source>
</evidence>
<feature type="domain" description="GP-PDE" evidence="1">
    <location>
        <begin position="2"/>
        <end position="246"/>
    </location>
</feature>
<dbReference type="GO" id="GO:0008889">
    <property type="term" value="F:glycerophosphodiester phosphodiesterase activity"/>
    <property type="evidence" value="ECO:0007669"/>
    <property type="project" value="UniProtKB-EC"/>
</dbReference>
<dbReference type="EMBL" id="LT906462">
    <property type="protein sequence ID" value="SNV56719.1"/>
    <property type="molecule type" value="Genomic_DNA"/>
</dbReference>
<dbReference type="AlphaFoldDB" id="A0A239YC47"/>
<evidence type="ECO:0000259" key="1">
    <source>
        <dbReference type="PROSITE" id="PS51704"/>
    </source>
</evidence>
<dbReference type="InterPro" id="IPR017946">
    <property type="entry name" value="PLC-like_Pdiesterase_TIM-brl"/>
</dbReference>